<dbReference type="PANTHER" id="PTHR43084:SF1">
    <property type="entry name" value="PERSULFIDE DIOXYGENASE ETHE1, MITOCHONDRIAL"/>
    <property type="match status" value="1"/>
</dbReference>
<dbReference type="InterPro" id="IPR001307">
    <property type="entry name" value="Thiosulphate_STrfase_CS"/>
</dbReference>
<keyword evidence="1" id="KW-0479">Metal-binding</keyword>
<dbReference type="SMART" id="SM00849">
    <property type="entry name" value="Lactamase_B"/>
    <property type="match status" value="1"/>
</dbReference>
<evidence type="ECO:0000256" key="1">
    <source>
        <dbReference type="ARBA" id="ARBA00022723"/>
    </source>
</evidence>
<feature type="domain" description="Rhodanese" evidence="2">
    <location>
        <begin position="362"/>
        <end position="446"/>
    </location>
</feature>
<dbReference type="InterPro" id="IPR036866">
    <property type="entry name" value="RibonucZ/Hydroxyglut_hydro"/>
</dbReference>
<protein>
    <submittedName>
        <fullName evidence="3">Rhodanese-like domain-containing protein</fullName>
    </submittedName>
</protein>
<evidence type="ECO:0000313" key="4">
    <source>
        <dbReference type="Proteomes" id="UP001595712"/>
    </source>
</evidence>
<dbReference type="CDD" id="cd00158">
    <property type="entry name" value="RHOD"/>
    <property type="match status" value="2"/>
</dbReference>
<dbReference type="RefSeq" id="WP_387968938.1">
    <property type="nucleotide sequence ID" value="NZ_JBHRWO010000002.1"/>
</dbReference>
<dbReference type="SUPFAM" id="SSF56281">
    <property type="entry name" value="Metallo-hydrolase/oxidoreductase"/>
    <property type="match status" value="1"/>
</dbReference>
<dbReference type="Proteomes" id="UP001595712">
    <property type="component" value="Unassembled WGS sequence"/>
</dbReference>
<name>A0ABV7PUC7_9ACTN</name>
<dbReference type="InterPro" id="IPR051682">
    <property type="entry name" value="Mito_Persulfide_Diox"/>
</dbReference>
<comment type="caution">
    <text evidence="3">The sequence shown here is derived from an EMBL/GenBank/DDBJ whole genome shotgun (WGS) entry which is preliminary data.</text>
</comment>
<dbReference type="Pfam" id="PF00753">
    <property type="entry name" value="Lactamase_B"/>
    <property type="match status" value="1"/>
</dbReference>
<evidence type="ECO:0000313" key="3">
    <source>
        <dbReference type="EMBL" id="MFC3490939.1"/>
    </source>
</evidence>
<dbReference type="EMBL" id="JBHRWO010000002">
    <property type="protein sequence ID" value="MFC3490939.1"/>
    <property type="molecule type" value="Genomic_DNA"/>
</dbReference>
<evidence type="ECO:0000259" key="2">
    <source>
        <dbReference type="PROSITE" id="PS50206"/>
    </source>
</evidence>
<accession>A0ABV7PUC7</accession>
<proteinExistence type="predicted"/>
<organism evidence="3 4">
    <name type="scientific">Glycomyces rhizosphaerae</name>
    <dbReference type="NCBI Taxonomy" id="2054422"/>
    <lineage>
        <taxon>Bacteria</taxon>
        <taxon>Bacillati</taxon>
        <taxon>Actinomycetota</taxon>
        <taxon>Actinomycetes</taxon>
        <taxon>Glycomycetales</taxon>
        <taxon>Glycomycetaceae</taxon>
        <taxon>Glycomyces</taxon>
    </lineage>
</organism>
<dbReference type="Gene3D" id="3.60.15.10">
    <property type="entry name" value="Ribonuclease Z/Hydroxyacylglutathione hydrolase-like"/>
    <property type="match status" value="1"/>
</dbReference>
<keyword evidence="4" id="KW-1185">Reference proteome</keyword>
<dbReference type="InterPro" id="IPR001763">
    <property type="entry name" value="Rhodanese-like_dom"/>
</dbReference>
<dbReference type="InterPro" id="IPR001279">
    <property type="entry name" value="Metallo-B-lactamas"/>
</dbReference>
<reference evidence="4" key="1">
    <citation type="journal article" date="2019" name="Int. J. Syst. Evol. Microbiol.">
        <title>The Global Catalogue of Microorganisms (GCM) 10K type strain sequencing project: providing services to taxonomists for standard genome sequencing and annotation.</title>
        <authorList>
            <consortium name="The Broad Institute Genomics Platform"/>
            <consortium name="The Broad Institute Genome Sequencing Center for Infectious Disease"/>
            <person name="Wu L."/>
            <person name="Ma J."/>
        </authorList>
    </citation>
    <scope>NUCLEOTIDE SEQUENCE [LARGE SCALE GENOMIC DNA]</scope>
    <source>
        <strain evidence="4">CGMCC 4.7396</strain>
    </source>
</reference>
<dbReference type="PROSITE" id="PS00380">
    <property type="entry name" value="RHODANESE_1"/>
    <property type="match status" value="1"/>
</dbReference>
<feature type="domain" description="Rhodanese" evidence="2">
    <location>
        <begin position="264"/>
        <end position="351"/>
    </location>
</feature>
<dbReference type="Gene3D" id="3.40.250.10">
    <property type="entry name" value="Rhodanese-like domain"/>
    <property type="match status" value="2"/>
</dbReference>
<dbReference type="SMART" id="SM00450">
    <property type="entry name" value="RHOD"/>
    <property type="match status" value="2"/>
</dbReference>
<dbReference type="Pfam" id="PF00581">
    <property type="entry name" value="Rhodanese"/>
    <property type="match status" value="2"/>
</dbReference>
<sequence>MSELGLTTLVDEGLGNAAYLLDLGDGGALVLDPSRDLRQIRAAAERQGLRPRFVAETHLHADFVSGALQLRSHGPVEVLASTAGGRKFTHRGLADGDEVDLGGLTLRALGTPGHTDEHLSYLLLDGAKPLGVFTGGSLIVGAAARTDLVDVSRTEELARAQYRSIQRLIDLPDEVAVWPTHGAGSFCSAPPGSERTSTIGAEKAGNWLLAADSEDEFVSRLLAGLGTYPTYFDRLSEVNRSGPAVVAEPPALPPLGIEQAQHLIDAGAVVVDVRPVAAFGAAHIPGAVSIPLRDQFATWLGWVIEADTPVVIVRGEDQDPAEIAWQAAKIGYGLVGELDGGMHSWDGPTAAIPVLDATEAAKLESATVLDVRQESEYEAGHLPVAVGIELGALAAADLPSGPLLSMCGHGERAMTAASLAARRGAQVAVLAGSPRQLARATGVELSEGR</sequence>
<dbReference type="InterPro" id="IPR036873">
    <property type="entry name" value="Rhodanese-like_dom_sf"/>
</dbReference>
<dbReference type="CDD" id="cd07724">
    <property type="entry name" value="POD-like_MBL-fold"/>
    <property type="match status" value="1"/>
</dbReference>
<dbReference type="PROSITE" id="PS50206">
    <property type="entry name" value="RHODANESE_3"/>
    <property type="match status" value="2"/>
</dbReference>
<dbReference type="SUPFAM" id="SSF52821">
    <property type="entry name" value="Rhodanese/Cell cycle control phosphatase"/>
    <property type="match status" value="2"/>
</dbReference>
<gene>
    <name evidence="3" type="ORF">ACFO8M_00335</name>
</gene>
<dbReference type="PANTHER" id="PTHR43084">
    <property type="entry name" value="PERSULFIDE DIOXYGENASE ETHE1"/>
    <property type="match status" value="1"/>
</dbReference>
<dbReference type="InterPro" id="IPR044528">
    <property type="entry name" value="POD-like_MBL-fold"/>
</dbReference>